<organism evidence="2 3">
    <name type="scientific">Lupinus luteus</name>
    <name type="common">European yellow lupine</name>
    <dbReference type="NCBI Taxonomy" id="3873"/>
    <lineage>
        <taxon>Eukaryota</taxon>
        <taxon>Viridiplantae</taxon>
        <taxon>Streptophyta</taxon>
        <taxon>Embryophyta</taxon>
        <taxon>Tracheophyta</taxon>
        <taxon>Spermatophyta</taxon>
        <taxon>Magnoliopsida</taxon>
        <taxon>eudicotyledons</taxon>
        <taxon>Gunneridae</taxon>
        <taxon>Pentapetalae</taxon>
        <taxon>rosids</taxon>
        <taxon>fabids</taxon>
        <taxon>Fabales</taxon>
        <taxon>Fabaceae</taxon>
        <taxon>Papilionoideae</taxon>
        <taxon>50 kb inversion clade</taxon>
        <taxon>genistoids sensu lato</taxon>
        <taxon>core genistoids</taxon>
        <taxon>Genisteae</taxon>
        <taxon>Lupinus</taxon>
    </lineage>
</organism>
<evidence type="ECO:0000256" key="1">
    <source>
        <dbReference type="SAM" id="MobiDB-lite"/>
    </source>
</evidence>
<evidence type="ECO:0000313" key="2">
    <source>
        <dbReference type="EMBL" id="CAL0302163.1"/>
    </source>
</evidence>
<sequence>MSLVGRLEALFPTRWRVESFADDLNMRQGRTPHEGYPPAPRMGDEASSHAPSLASMLPCVWSMVTGGGWGALCMVWFLVRDPEWGGKLPACPCTLVGQDGAPWGSLNAQVGYPKHVGAFSMALWPVRPSLIPCRIMVVRGRVRAGRIMVVRRHAEASSVTLSARKDVVLDEAFRGVAATRRGASPIILECFVAEVKARSCNTHPAQQCPSCRPVPRKMSRYVHAVLSDALMGVPEWPATESQQGAFAQCWHVWFVVCPSWTTCAGCLSEPFSTWRLKSLSSALPTCPCTLVGLDGVPSGSPPMPQQATPIMLVRFSRALSRCLLGRSVQCWVVRLSGGRVEASSVTLSSRKDVVLDEAFRGIVVARRGASPITRKKVLSLEKLWSVEVLVWSHGVEMLLAASHGCSEASSETRPARKDVMLGESLRGTTATRRRESPIIRKCVCGWFSWLRSRGMSLLVGSALWENLAVGKIVNVGPYRFWRLPFLFALDVEDMAEPFVFICLIAIGIAGSGSYAHNPSHVHPVSFRPVAFNYGSCVAFPLSVFPWMRCMRRMGADESAPLRPFHLWVPLNNTLSWCRSCLVVRGGNTCTSSKGVDGCYLVDPTSSHMLVSKIKPCMCKYELIQTVKL</sequence>
<name>A0AAV1VZ36_LUPLU</name>
<gene>
    <name evidence="2" type="ORF">LLUT_LOCUS3223</name>
</gene>
<keyword evidence="3" id="KW-1185">Reference proteome</keyword>
<accession>A0AAV1VZ36</accession>
<reference evidence="2 3" key="1">
    <citation type="submission" date="2024-03" db="EMBL/GenBank/DDBJ databases">
        <authorList>
            <person name="Martinez-Hernandez J."/>
        </authorList>
    </citation>
    <scope>NUCLEOTIDE SEQUENCE [LARGE SCALE GENOMIC DNA]</scope>
</reference>
<protein>
    <submittedName>
        <fullName evidence="2">Uncharacterized protein</fullName>
    </submittedName>
</protein>
<evidence type="ECO:0000313" key="3">
    <source>
        <dbReference type="Proteomes" id="UP001497480"/>
    </source>
</evidence>
<dbReference type="EMBL" id="CAXHTB010000002">
    <property type="protein sequence ID" value="CAL0302163.1"/>
    <property type="molecule type" value="Genomic_DNA"/>
</dbReference>
<dbReference type="Proteomes" id="UP001497480">
    <property type="component" value="Unassembled WGS sequence"/>
</dbReference>
<proteinExistence type="predicted"/>
<dbReference type="AlphaFoldDB" id="A0AAV1VZ36"/>
<comment type="caution">
    <text evidence="2">The sequence shown here is derived from an EMBL/GenBank/DDBJ whole genome shotgun (WGS) entry which is preliminary data.</text>
</comment>
<feature type="region of interest" description="Disordered" evidence="1">
    <location>
        <begin position="27"/>
        <end position="47"/>
    </location>
</feature>